<dbReference type="AlphaFoldDB" id="A0A914USC2"/>
<dbReference type="Pfam" id="PF18701">
    <property type="entry name" value="DUF5641"/>
    <property type="match status" value="1"/>
</dbReference>
<dbReference type="InterPro" id="IPR008042">
    <property type="entry name" value="Retrotrans_Pao"/>
</dbReference>
<evidence type="ECO:0000313" key="2">
    <source>
        <dbReference type="Proteomes" id="UP000887566"/>
    </source>
</evidence>
<keyword evidence="2" id="KW-1185">Reference proteome</keyword>
<accession>A0A914USC2</accession>
<organism evidence="2 3">
    <name type="scientific">Plectus sambesii</name>
    <dbReference type="NCBI Taxonomy" id="2011161"/>
    <lineage>
        <taxon>Eukaryota</taxon>
        <taxon>Metazoa</taxon>
        <taxon>Ecdysozoa</taxon>
        <taxon>Nematoda</taxon>
        <taxon>Chromadorea</taxon>
        <taxon>Plectida</taxon>
        <taxon>Plectina</taxon>
        <taxon>Plectoidea</taxon>
        <taxon>Plectidae</taxon>
        <taxon>Plectus</taxon>
    </lineage>
</organism>
<reference evidence="3" key="1">
    <citation type="submission" date="2022-11" db="UniProtKB">
        <authorList>
            <consortium name="WormBaseParasite"/>
        </authorList>
    </citation>
    <scope>IDENTIFICATION</scope>
</reference>
<dbReference type="InterPro" id="IPR036397">
    <property type="entry name" value="RNaseH_sf"/>
</dbReference>
<dbReference type="PROSITE" id="PS50994">
    <property type="entry name" value="INTEGRASE"/>
    <property type="match status" value="1"/>
</dbReference>
<evidence type="ECO:0000313" key="3">
    <source>
        <dbReference type="WBParaSite" id="PSAMB.scaffold12142size2928.g34659.t1"/>
    </source>
</evidence>
<dbReference type="WBParaSite" id="PSAMB.scaffold12142size2928.g34659.t1">
    <property type="protein sequence ID" value="PSAMB.scaffold12142size2928.g34659.t1"/>
    <property type="gene ID" value="PSAMB.scaffold12142size2928.g34659"/>
</dbReference>
<dbReference type="SUPFAM" id="SSF53098">
    <property type="entry name" value="Ribonuclease H-like"/>
    <property type="match status" value="1"/>
</dbReference>
<sequence>MARLPPVEDNGNHTKRQVLQIIASIYDPLGLLAPAVLPAKRFFQELWKKEYSWDQLLSEEDEKRWKLIISTLADRTIQLPRKVFKPMQDEELEIHTFVDASAMAYAAAVYMKQKTKMGATVALIYTKSRLSPMKTVTIPRLELMAATIGARVTKFVKEQIKKPIKEIILWSDSKCVLGWINSKSETLPKFIANRLQEIWTLEGAKFRYVPTQDNPADLGSRGVTVDELRDNNLWWNGPGWLLEEEDKWPPTPAINPNISEEQEGSKELEERTVAAMTVPLPPIIKIERWGSWQKALVVMSMVLWLIKSTILNKVKAPLSTFWKRLKEVKAERNSAEIIALAREELLRQAQKTHPPGKEDMERLGLEKDEKDLFVCTGRLQNSSLMEEARQPIYLPRQAKATELIILHVHEKNFHSGTQHTLAQVRKQFWVQKGRATVTTIIKKYCMVCRKNRATPYALPEMPALPRERVTQANPFKHTGLDYLGPTMVKHSEGRMKIWVCLFTCMVTRAIHLEYVTELTAEAFINAFRKFIARRGRPDVIISDNAKQFVLANKALKMVWSAVECGPNVITYFAQEGITWLFTPELAPWHGGMYERMVAMVKKAYKAAVGRQVLTLDQFATLLTEIEAVVNCRPLTYIGGDVTAESILRPVDFLLPRNQPGLPPLQAEKEEEEYQPDALNSQEKLVVAWKNTMATLNHFWQIWHDDYLTSLRERQQRLHKGPRSQQHSTPKVGEVVLIKDDIIPRGFWRLGQIEEVNVSHDEEIRVAKVRVANGNTLRRAINHLYPLERDHGDKMYPG</sequence>
<dbReference type="GO" id="GO:0015074">
    <property type="term" value="P:DNA integration"/>
    <property type="evidence" value="ECO:0007669"/>
    <property type="project" value="InterPro"/>
</dbReference>
<dbReference type="InterPro" id="IPR041588">
    <property type="entry name" value="Integrase_H2C2"/>
</dbReference>
<dbReference type="Pfam" id="PF17921">
    <property type="entry name" value="Integrase_H2C2"/>
    <property type="match status" value="1"/>
</dbReference>
<proteinExistence type="predicted"/>
<name>A0A914USC2_9BILA</name>
<dbReference type="Gene3D" id="1.10.340.70">
    <property type="match status" value="1"/>
</dbReference>
<dbReference type="InterPro" id="IPR040676">
    <property type="entry name" value="DUF5641"/>
</dbReference>
<dbReference type="InterPro" id="IPR001584">
    <property type="entry name" value="Integrase_cat-core"/>
</dbReference>
<feature type="domain" description="Integrase catalytic" evidence="1">
    <location>
        <begin position="470"/>
        <end position="657"/>
    </location>
</feature>
<evidence type="ECO:0000259" key="1">
    <source>
        <dbReference type="PROSITE" id="PS50994"/>
    </source>
</evidence>
<dbReference type="Pfam" id="PF05380">
    <property type="entry name" value="Peptidase_A17"/>
    <property type="match status" value="1"/>
</dbReference>
<dbReference type="InterPro" id="IPR012337">
    <property type="entry name" value="RNaseH-like_sf"/>
</dbReference>
<dbReference type="Proteomes" id="UP000887566">
    <property type="component" value="Unplaced"/>
</dbReference>
<protein>
    <submittedName>
        <fullName evidence="3">Integrase catalytic domain-containing protein</fullName>
    </submittedName>
</protein>
<dbReference type="Gene3D" id="3.30.420.10">
    <property type="entry name" value="Ribonuclease H-like superfamily/Ribonuclease H"/>
    <property type="match status" value="1"/>
</dbReference>
<dbReference type="PANTHER" id="PTHR47331">
    <property type="entry name" value="PHD-TYPE DOMAIN-CONTAINING PROTEIN"/>
    <property type="match status" value="1"/>
</dbReference>
<dbReference type="GO" id="GO:0003676">
    <property type="term" value="F:nucleic acid binding"/>
    <property type="evidence" value="ECO:0007669"/>
    <property type="project" value="InterPro"/>
</dbReference>